<dbReference type="PANTHER" id="PTHR23424">
    <property type="entry name" value="SERUM AMYLOID A"/>
    <property type="match status" value="1"/>
</dbReference>
<evidence type="ECO:0000313" key="6">
    <source>
        <dbReference type="Proteomes" id="UP000770717"/>
    </source>
</evidence>
<name>A0A8J6JLG5_ELECQ</name>
<dbReference type="Proteomes" id="UP000770717">
    <property type="component" value="Unassembled WGS sequence"/>
</dbReference>
<accession>A0A8J6JLG5</accession>
<dbReference type="GO" id="GO:1901647">
    <property type="term" value="P:positive regulation of synoviocyte proliferation"/>
    <property type="evidence" value="ECO:0007669"/>
    <property type="project" value="TreeGrafter"/>
</dbReference>
<evidence type="ECO:0000256" key="4">
    <source>
        <dbReference type="SAM" id="MobiDB-lite"/>
    </source>
</evidence>
<keyword evidence="2" id="KW-0539">Nucleus</keyword>
<proteinExistence type="inferred from homology"/>
<dbReference type="EMBL" id="WNTK01001089">
    <property type="protein sequence ID" value="KAG9468002.1"/>
    <property type="molecule type" value="Genomic_DNA"/>
</dbReference>
<dbReference type="InterPro" id="IPR052464">
    <property type="entry name" value="Synovial_Prolif_Regulator"/>
</dbReference>
<comment type="similarity">
    <text evidence="3">Belongs to the SAAL1 family.</text>
</comment>
<dbReference type="InterPro" id="IPR011989">
    <property type="entry name" value="ARM-like"/>
</dbReference>
<keyword evidence="6" id="KW-1185">Reference proteome</keyword>
<dbReference type="PANTHER" id="PTHR23424:SF23">
    <property type="entry name" value="PROTEIN SAAL1"/>
    <property type="match status" value="1"/>
</dbReference>
<comment type="caution">
    <text evidence="5">The sequence shown here is derived from an EMBL/GenBank/DDBJ whole genome shotgun (WGS) entry which is preliminary data.</text>
</comment>
<evidence type="ECO:0008006" key="7">
    <source>
        <dbReference type="Google" id="ProtNLM"/>
    </source>
</evidence>
<feature type="region of interest" description="Disordered" evidence="4">
    <location>
        <begin position="1"/>
        <end position="22"/>
    </location>
</feature>
<organism evidence="5 6">
    <name type="scientific">Eleutherodactylus coqui</name>
    <name type="common">Puerto Rican coqui</name>
    <dbReference type="NCBI Taxonomy" id="57060"/>
    <lineage>
        <taxon>Eukaryota</taxon>
        <taxon>Metazoa</taxon>
        <taxon>Chordata</taxon>
        <taxon>Craniata</taxon>
        <taxon>Vertebrata</taxon>
        <taxon>Euteleostomi</taxon>
        <taxon>Amphibia</taxon>
        <taxon>Batrachia</taxon>
        <taxon>Anura</taxon>
        <taxon>Neobatrachia</taxon>
        <taxon>Hyloidea</taxon>
        <taxon>Eleutherodactylidae</taxon>
        <taxon>Eleutherodactylinae</taxon>
        <taxon>Eleutherodactylus</taxon>
        <taxon>Eleutherodactylus</taxon>
    </lineage>
</organism>
<dbReference type="AlphaFoldDB" id="A0A8J6JLG5"/>
<evidence type="ECO:0000256" key="2">
    <source>
        <dbReference type="ARBA" id="ARBA00023242"/>
    </source>
</evidence>
<evidence type="ECO:0000313" key="5">
    <source>
        <dbReference type="EMBL" id="KAG9468003.1"/>
    </source>
</evidence>
<dbReference type="GO" id="GO:0005654">
    <property type="term" value="C:nucleoplasm"/>
    <property type="evidence" value="ECO:0007669"/>
    <property type="project" value="TreeGrafter"/>
</dbReference>
<feature type="non-terminal residue" evidence="5">
    <location>
        <position position="407"/>
    </location>
</feature>
<sequence>MDRNPSPPSSDDEEGQTEDSIGSTVYSKHWLFSTLTRLIELVTKRDKSQSDEDDDDETPLELDEDMENAICKVWDMSMNEEVALFLKEFNAPEIFLGIISKSKCNRLTEICVGILGNMACFQETCAAISEDELLGEVLLLLMCDPDPPTLLETTRLLLTCVSRADVMNTWLERIRKRPSVRDNLCFIMSSSTNGELLVKVGELVDKLFDVDEDLMIGWIKAECAKSDTPADGEEEPGVLGLVPSLLEAAKQLKYDSPEGLDVYLHILQLVTTVDEGIQAIVQHPEDGRQTWEFLFDLTCRDLCQPGDPPLIVQEQKTILSSILAVMSVVFTSQIEQEYTKIGKNLPLIGSLTRILGNLETCQKKNDDKLRSERDEPRDSECEEDFHLQILKDVCCEFLANLLSRLTK</sequence>
<dbReference type="Gene3D" id="1.25.10.10">
    <property type="entry name" value="Leucine-rich Repeat Variant"/>
    <property type="match status" value="1"/>
</dbReference>
<gene>
    <name evidence="5" type="ORF">GDO78_013903</name>
</gene>
<dbReference type="OrthoDB" id="2156856at2759"/>
<dbReference type="InterPro" id="IPR016024">
    <property type="entry name" value="ARM-type_fold"/>
</dbReference>
<comment type="subcellular location">
    <subcellularLocation>
        <location evidence="1">Nucleus</location>
    </subcellularLocation>
</comment>
<evidence type="ECO:0000256" key="3">
    <source>
        <dbReference type="ARBA" id="ARBA00038401"/>
    </source>
</evidence>
<dbReference type="EMBL" id="WNTK01001089">
    <property type="protein sequence ID" value="KAG9468003.1"/>
    <property type="molecule type" value="Genomic_DNA"/>
</dbReference>
<protein>
    <recommendedName>
        <fullName evidence="7">Protein SAAL1</fullName>
    </recommendedName>
</protein>
<evidence type="ECO:0000256" key="1">
    <source>
        <dbReference type="ARBA" id="ARBA00004123"/>
    </source>
</evidence>
<reference evidence="5" key="1">
    <citation type="thesis" date="2020" institute="ProQuest LLC" country="789 East Eisenhower Parkway, Ann Arbor, MI, USA">
        <title>Comparative Genomics and Chromosome Evolution.</title>
        <authorList>
            <person name="Mudd A.B."/>
        </authorList>
    </citation>
    <scope>NUCLEOTIDE SEQUENCE</scope>
    <source>
        <strain evidence="5">HN-11 Male</strain>
        <tissue evidence="5">Kidney and liver</tissue>
    </source>
</reference>
<dbReference type="SUPFAM" id="SSF48371">
    <property type="entry name" value="ARM repeat"/>
    <property type="match status" value="1"/>
</dbReference>